<keyword evidence="2" id="KW-1185">Reference proteome</keyword>
<dbReference type="Gene3D" id="2.160.10.10">
    <property type="entry name" value="Hexapeptide repeat proteins"/>
    <property type="match status" value="1"/>
</dbReference>
<comment type="caution">
    <text evidence="1">The sequence shown here is derived from an EMBL/GenBank/DDBJ whole genome shotgun (WGS) entry which is preliminary data.</text>
</comment>
<evidence type="ECO:0000313" key="1">
    <source>
        <dbReference type="EMBL" id="KAG2319205.1"/>
    </source>
</evidence>
<protein>
    <recommendedName>
        <fullName evidence="3">Serine O-acetyltransferase</fullName>
    </recommendedName>
</protein>
<dbReference type="SUPFAM" id="SSF51161">
    <property type="entry name" value="Trimeric LpxA-like enzymes"/>
    <property type="match status" value="1"/>
</dbReference>
<sequence length="132" mass="13571">MKAARIGEGILLDHGTGVVIGCVTLGGTGKETGDGHPIVGDSALLGACIGARAMVAAGSLIKGCVPSHSMVAGNPAKLIGFVDEQDQSLTMEHVLYGFVLHYSSELNATWLNKQILAAAFRGDNTKPNGNLL</sequence>
<name>A0A8X7VY56_BRACI</name>
<organism evidence="1 2">
    <name type="scientific">Brassica carinata</name>
    <name type="common">Ethiopian mustard</name>
    <name type="synonym">Abyssinian cabbage</name>
    <dbReference type="NCBI Taxonomy" id="52824"/>
    <lineage>
        <taxon>Eukaryota</taxon>
        <taxon>Viridiplantae</taxon>
        <taxon>Streptophyta</taxon>
        <taxon>Embryophyta</taxon>
        <taxon>Tracheophyta</taxon>
        <taxon>Spermatophyta</taxon>
        <taxon>Magnoliopsida</taxon>
        <taxon>eudicotyledons</taxon>
        <taxon>Gunneridae</taxon>
        <taxon>Pentapetalae</taxon>
        <taxon>rosids</taxon>
        <taxon>malvids</taxon>
        <taxon>Brassicales</taxon>
        <taxon>Brassicaceae</taxon>
        <taxon>Brassiceae</taxon>
        <taxon>Brassica</taxon>
    </lineage>
</organism>
<dbReference type="AlphaFoldDB" id="A0A8X7VY56"/>
<dbReference type="InterPro" id="IPR011004">
    <property type="entry name" value="Trimer_LpxA-like_sf"/>
</dbReference>
<evidence type="ECO:0008006" key="3">
    <source>
        <dbReference type="Google" id="ProtNLM"/>
    </source>
</evidence>
<reference evidence="1 2" key="1">
    <citation type="submission" date="2020-02" db="EMBL/GenBank/DDBJ databases">
        <authorList>
            <person name="Ma Q."/>
            <person name="Huang Y."/>
            <person name="Song X."/>
            <person name="Pei D."/>
        </authorList>
    </citation>
    <scope>NUCLEOTIDE SEQUENCE [LARGE SCALE GENOMIC DNA]</scope>
    <source>
        <strain evidence="1">Sxm20200214</strain>
        <tissue evidence="1">Leaf</tissue>
    </source>
</reference>
<proteinExistence type="predicted"/>
<dbReference type="Proteomes" id="UP000886595">
    <property type="component" value="Unassembled WGS sequence"/>
</dbReference>
<gene>
    <name evidence="1" type="ORF">Bca52824_012418</name>
</gene>
<accession>A0A8X7VY56</accession>
<dbReference type="EMBL" id="JAAMPC010000003">
    <property type="protein sequence ID" value="KAG2319205.1"/>
    <property type="molecule type" value="Genomic_DNA"/>
</dbReference>
<evidence type="ECO:0000313" key="2">
    <source>
        <dbReference type="Proteomes" id="UP000886595"/>
    </source>
</evidence>
<dbReference type="OrthoDB" id="1718631at2759"/>
<dbReference type="PANTHER" id="PTHR42811">
    <property type="entry name" value="SERINE ACETYLTRANSFERASE"/>
    <property type="match status" value="1"/>
</dbReference>